<proteinExistence type="predicted"/>
<dbReference type="AlphaFoldDB" id="A0A1H8A5A7"/>
<dbReference type="EMBL" id="FOAZ01000041">
    <property type="protein sequence ID" value="SEM65880.1"/>
    <property type="molecule type" value="Genomic_DNA"/>
</dbReference>
<sequence length="166" mass="18041">MNSAEARLGWLDDRTLRWKLRQATTLMLEAVADIIDGEGLTLSGALPGGAEYACEHTGLPDQYAPLVEAEAVGYLARTLARTPTSLFNGNLTYFVWKIDTLPHEKQSKLLRRTAAAYNRCLPATAASPEPGDAPTVPYVVGRYQSGPYVGFAALTRHPDGRRGPAR</sequence>
<accession>A0A1H8A5A7</accession>
<name>A0A1H8A5A7_STRJI</name>
<evidence type="ECO:0000313" key="1">
    <source>
        <dbReference type="EMBL" id="SEM65880.1"/>
    </source>
</evidence>
<reference evidence="2" key="1">
    <citation type="submission" date="2016-10" db="EMBL/GenBank/DDBJ databases">
        <authorList>
            <person name="Varghese N."/>
        </authorList>
    </citation>
    <scope>NUCLEOTIDE SEQUENCE [LARGE SCALE GENOMIC DNA]</scope>
    <source>
        <strain evidence="2">DSM 45096 / BCRC 16803 / CGMCC 4.1857 / CIP 109030 / JCM 12277 / KCTC 19219 / NBRC 100920 / 33214</strain>
    </source>
</reference>
<dbReference type="STRING" id="235985.SAMN05414137_14123"/>
<keyword evidence="2" id="KW-1185">Reference proteome</keyword>
<evidence type="ECO:0000313" key="2">
    <source>
        <dbReference type="Proteomes" id="UP000183015"/>
    </source>
</evidence>
<dbReference type="eggNOG" id="ENOG5031XIA">
    <property type="taxonomic scope" value="Bacteria"/>
</dbReference>
<dbReference type="Proteomes" id="UP000183015">
    <property type="component" value="Unassembled WGS sequence"/>
</dbReference>
<organism evidence="1 2">
    <name type="scientific">Streptacidiphilus jiangxiensis</name>
    <dbReference type="NCBI Taxonomy" id="235985"/>
    <lineage>
        <taxon>Bacteria</taxon>
        <taxon>Bacillati</taxon>
        <taxon>Actinomycetota</taxon>
        <taxon>Actinomycetes</taxon>
        <taxon>Kitasatosporales</taxon>
        <taxon>Streptomycetaceae</taxon>
        <taxon>Streptacidiphilus</taxon>
    </lineage>
</organism>
<protein>
    <submittedName>
        <fullName evidence="1">Uncharacterized protein</fullName>
    </submittedName>
</protein>
<gene>
    <name evidence="1" type="ORF">SAMN05414137_14123</name>
</gene>